<dbReference type="OrthoDB" id="19653at2759"/>
<dbReference type="GO" id="GO:0072330">
    <property type="term" value="P:monocarboxylic acid biosynthetic process"/>
    <property type="evidence" value="ECO:0007669"/>
    <property type="project" value="UniProtKB-ARBA"/>
</dbReference>
<dbReference type="GO" id="GO:0016787">
    <property type="term" value="F:hydrolase activity"/>
    <property type="evidence" value="ECO:0007669"/>
    <property type="project" value="UniProtKB-KW"/>
</dbReference>
<dbReference type="InterPro" id="IPR013094">
    <property type="entry name" value="AB_hydrolase_3"/>
</dbReference>
<dbReference type="Pfam" id="PF07859">
    <property type="entry name" value="Abhydrolase_3"/>
    <property type="match status" value="1"/>
</dbReference>
<dbReference type="PANTHER" id="PTHR48081">
    <property type="entry name" value="AB HYDROLASE SUPERFAMILY PROTEIN C4A8.06C"/>
    <property type="match status" value="1"/>
</dbReference>
<dbReference type="GO" id="GO:0017000">
    <property type="term" value="P:antibiotic biosynthetic process"/>
    <property type="evidence" value="ECO:0007669"/>
    <property type="project" value="UniProtKB-ARBA"/>
</dbReference>
<protein>
    <recommendedName>
        <fullName evidence="2">Alpha/beta hydrolase fold-3 domain-containing protein</fullName>
    </recommendedName>
</protein>
<keyword evidence="1" id="KW-0378">Hydrolase</keyword>
<dbReference type="InterPro" id="IPR029058">
    <property type="entry name" value="AB_hydrolase_fold"/>
</dbReference>
<name>A0A9W9LVB7_9EURO</name>
<dbReference type="InterPro" id="IPR050300">
    <property type="entry name" value="GDXG_lipolytic_enzyme"/>
</dbReference>
<keyword evidence="4" id="KW-1185">Reference proteome</keyword>
<accession>A0A9W9LVB7</accession>
<feature type="domain" description="Alpha/beta hydrolase fold-3" evidence="2">
    <location>
        <begin position="56"/>
        <end position="177"/>
    </location>
</feature>
<dbReference type="EMBL" id="JAPQKN010000001">
    <property type="protein sequence ID" value="KAJ5177079.1"/>
    <property type="molecule type" value="Genomic_DNA"/>
</dbReference>
<gene>
    <name evidence="3" type="ORF">N7482_002956</name>
</gene>
<evidence type="ECO:0000313" key="4">
    <source>
        <dbReference type="Proteomes" id="UP001149163"/>
    </source>
</evidence>
<evidence type="ECO:0000256" key="1">
    <source>
        <dbReference type="ARBA" id="ARBA00022801"/>
    </source>
</evidence>
<organism evidence="3 4">
    <name type="scientific">Penicillium canariense</name>
    <dbReference type="NCBI Taxonomy" id="189055"/>
    <lineage>
        <taxon>Eukaryota</taxon>
        <taxon>Fungi</taxon>
        <taxon>Dikarya</taxon>
        <taxon>Ascomycota</taxon>
        <taxon>Pezizomycotina</taxon>
        <taxon>Eurotiomycetes</taxon>
        <taxon>Eurotiomycetidae</taxon>
        <taxon>Eurotiales</taxon>
        <taxon>Aspergillaceae</taxon>
        <taxon>Penicillium</taxon>
    </lineage>
</organism>
<reference evidence="3" key="1">
    <citation type="submission" date="2022-11" db="EMBL/GenBank/DDBJ databases">
        <authorList>
            <person name="Petersen C."/>
        </authorList>
    </citation>
    <scope>NUCLEOTIDE SEQUENCE</scope>
    <source>
        <strain evidence="3">IBT 26290</strain>
    </source>
</reference>
<proteinExistence type="predicted"/>
<dbReference type="GeneID" id="81424257"/>
<evidence type="ECO:0000313" key="3">
    <source>
        <dbReference type="EMBL" id="KAJ5177079.1"/>
    </source>
</evidence>
<dbReference type="PANTHER" id="PTHR48081:SF3">
    <property type="entry name" value="ALPHA_BETA HYDROLASE FOLD-3 DOMAIN-CONTAINING PROTEIN"/>
    <property type="match status" value="1"/>
</dbReference>
<dbReference type="AlphaFoldDB" id="A0A9W9LVB7"/>
<dbReference type="Proteomes" id="UP001149163">
    <property type="component" value="Unassembled WGS sequence"/>
</dbReference>
<dbReference type="SUPFAM" id="SSF53474">
    <property type="entry name" value="alpha/beta-Hydrolases"/>
    <property type="match status" value="1"/>
</dbReference>
<sequence length="329" mass="37273">MASEPHDPNFFQEFDIHNIVYKTVGDHDIALSILVPKSLLSGVFSFHGRRPVIARFHGGFLIGGSRLYSDWFPKWVLELAISRQAIIVTPDYRLLPESSGLDILSDLADYWSWVQRDLESSLVRAYPSSLVKPDSDRILVLGESAGGYLALQSVLLHPEINFKAVVLVYPMLHLRDRFWDEEFDKPIFGAPNLPYDIVEKHLSELPDGAVVTADEGLEKGGDRNRITLALSIVQNGKFLDFLGKEAAVFPVENISRAKRMPPFLWLFHGRQDSAVPLYGSELFISELRAKQPEMDIRFETLDGEHGFDTDATIQDGWMRDGIIELAKYW</sequence>
<evidence type="ECO:0000259" key="2">
    <source>
        <dbReference type="Pfam" id="PF07859"/>
    </source>
</evidence>
<reference evidence="3" key="2">
    <citation type="journal article" date="2023" name="IMA Fungus">
        <title>Comparative genomic study of the Penicillium genus elucidates a diverse pangenome and 15 lateral gene transfer events.</title>
        <authorList>
            <person name="Petersen C."/>
            <person name="Sorensen T."/>
            <person name="Nielsen M.R."/>
            <person name="Sondergaard T.E."/>
            <person name="Sorensen J.L."/>
            <person name="Fitzpatrick D.A."/>
            <person name="Frisvad J.C."/>
            <person name="Nielsen K.L."/>
        </authorList>
    </citation>
    <scope>NUCLEOTIDE SEQUENCE</scope>
    <source>
        <strain evidence="3">IBT 26290</strain>
    </source>
</reference>
<dbReference type="Gene3D" id="3.40.50.1820">
    <property type="entry name" value="alpha/beta hydrolase"/>
    <property type="match status" value="1"/>
</dbReference>
<dbReference type="RefSeq" id="XP_056548687.1">
    <property type="nucleotide sequence ID" value="XM_056685081.1"/>
</dbReference>
<comment type="caution">
    <text evidence="3">The sequence shown here is derived from an EMBL/GenBank/DDBJ whole genome shotgun (WGS) entry which is preliminary data.</text>
</comment>